<dbReference type="Proteomes" id="UP001642484">
    <property type="component" value="Unassembled WGS sequence"/>
</dbReference>
<comment type="caution">
    <text evidence="1">The sequence shown here is derived from an EMBL/GenBank/DDBJ whole genome shotgun (WGS) entry which is preliminary data.</text>
</comment>
<keyword evidence="2" id="KW-1185">Reference proteome</keyword>
<gene>
    <name evidence="1" type="ORF">CCMP2556_LOCUS40464</name>
</gene>
<protein>
    <submittedName>
        <fullName evidence="1">Uncharacterized protein</fullName>
    </submittedName>
</protein>
<name>A0ABP0Q5C2_9DINO</name>
<accession>A0ABP0Q5C2</accession>
<proteinExistence type="predicted"/>
<reference evidence="1 2" key="1">
    <citation type="submission" date="2024-02" db="EMBL/GenBank/DDBJ databases">
        <authorList>
            <person name="Chen Y."/>
            <person name="Shah S."/>
            <person name="Dougan E. K."/>
            <person name="Thang M."/>
            <person name="Chan C."/>
        </authorList>
    </citation>
    <scope>NUCLEOTIDE SEQUENCE [LARGE SCALE GENOMIC DNA]</scope>
</reference>
<sequence>GAVCSGVPPWLFVLGRSTLLTARWCLLILLCAVRQVLNLTEQPSSSVMQYFPYFKFVVRVLKKYGLGWFETSLCLARVAIMRRDFA</sequence>
<evidence type="ECO:0000313" key="2">
    <source>
        <dbReference type="Proteomes" id="UP001642484"/>
    </source>
</evidence>
<organism evidence="1 2">
    <name type="scientific">Durusdinium trenchii</name>
    <dbReference type="NCBI Taxonomy" id="1381693"/>
    <lineage>
        <taxon>Eukaryota</taxon>
        <taxon>Sar</taxon>
        <taxon>Alveolata</taxon>
        <taxon>Dinophyceae</taxon>
        <taxon>Suessiales</taxon>
        <taxon>Symbiodiniaceae</taxon>
        <taxon>Durusdinium</taxon>
    </lineage>
</organism>
<evidence type="ECO:0000313" key="1">
    <source>
        <dbReference type="EMBL" id="CAK9082896.1"/>
    </source>
</evidence>
<dbReference type="EMBL" id="CAXAMN010023981">
    <property type="protein sequence ID" value="CAK9082896.1"/>
    <property type="molecule type" value="Genomic_DNA"/>
</dbReference>
<feature type="non-terminal residue" evidence="1">
    <location>
        <position position="1"/>
    </location>
</feature>